<proteinExistence type="predicted"/>
<evidence type="ECO:0000313" key="2">
    <source>
        <dbReference type="EMBL" id="HJB41851.1"/>
    </source>
</evidence>
<evidence type="ECO:0000256" key="1">
    <source>
        <dbReference type="SAM" id="Coils"/>
    </source>
</evidence>
<keyword evidence="1" id="KW-0175">Coiled coil</keyword>
<reference evidence="2" key="1">
    <citation type="journal article" date="2021" name="PeerJ">
        <title>Extensive microbial diversity within the chicken gut microbiome revealed by metagenomics and culture.</title>
        <authorList>
            <person name="Gilroy R."/>
            <person name="Ravi A."/>
            <person name="Getino M."/>
            <person name="Pursley I."/>
            <person name="Horton D.L."/>
            <person name="Alikhan N.F."/>
            <person name="Baker D."/>
            <person name="Gharbi K."/>
            <person name="Hall N."/>
            <person name="Watson M."/>
            <person name="Adriaenssens E.M."/>
            <person name="Foster-Nyarko E."/>
            <person name="Jarju S."/>
            <person name="Secka A."/>
            <person name="Antonio M."/>
            <person name="Oren A."/>
            <person name="Chaudhuri R.R."/>
            <person name="La Ragione R."/>
            <person name="Hildebrand F."/>
            <person name="Pallen M.J."/>
        </authorList>
    </citation>
    <scope>NUCLEOTIDE SEQUENCE</scope>
    <source>
        <strain evidence="2">ChiBcec8-13705</strain>
    </source>
</reference>
<reference evidence="2" key="2">
    <citation type="submission" date="2021-04" db="EMBL/GenBank/DDBJ databases">
        <authorList>
            <person name="Gilroy R."/>
        </authorList>
    </citation>
    <scope>NUCLEOTIDE SEQUENCE</scope>
    <source>
        <strain evidence="2">ChiBcec8-13705</strain>
    </source>
</reference>
<gene>
    <name evidence="2" type="ORF">H9945_05065</name>
</gene>
<comment type="caution">
    <text evidence="2">The sequence shown here is derived from an EMBL/GenBank/DDBJ whole genome shotgun (WGS) entry which is preliminary data.</text>
</comment>
<organism evidence="2 3">
    <name type="scientific">Candidatus Gemmiger avicola</name>
    <dbReference type="NCBI Taxonomy" id="2838605"/>
    <lineage>
        <taxon>Bacteria</taxon>
        <taxon>Bacillati</taxon>
        <taxon>Bacillota</taxon>
        <taxon>Clostridia</taxon>
        <taxon>Eubacteriales</taxon>
        <taxon>Gemmiger</taxon>
    </lineage>
</organism>
<name>A0A9D2M728_9FIRM</name>
<evidence type="ECO:0000313" key="3">
    <source>
        <dbReference type="Proteomes" id="UP000886803"/>
    </source>
</evidence>
<protein>
    <submittedName>
        <fullName evidence="2">Uncharacterized protein</fullName>
    </submittedName>
</protein>
<dbReference type="Proteomes" id="UP000886803">
    <property type="component" value="Unassembled WGS sequence"/>
</dbReference>
<dbReference type="AlphaFoldDB" id="A0A9D2M728"/>
<feature type="coiled-coil region" evidence="1">
    <location>
        <begin position="49"/>
        <end position="92"/>
    </location>
</feature>
<accession>A0A9D2M728</accession>
<dbReference type="EMBL" id="DWYG01000076">
    <property type="protein sequence ID" value="HJB41851.1"/>
    <property type="molecule type" value="Genomic_DNA"/>
</dbReference>
<sequence>MTEKAPCGACDACEHCPFPDCTWDGVTRAEWDAAKAEDASARHFGESKLAAQKRAYREANREKVAAQKRAYYEKHKEQIMEAQRQRRARRRAELACEH</sequence>